<comment type="caution">
    <text evidence="1">The sequence shown here is derived from an EMBL/GenBank/DDBJ whole genome shotgun (WGS) entry which is preliminary data.</text>
</comment>
<dbReference type="EMBL" id="VKKY01000002">
    <property type="protein sequence ID" value="KAA3438731.1"/>
    <property type="molecule type" value="Genomic_DNA"/>
</dbReference>
<evidence type="ECO:0000313" key="1">
    <source>
        <dbReference type="EMBL" id="KAA3438731.1"/>
    </source>
</evidence>
<dbReference type="RefSeq" id="WP_149091787.1">
    <property type="nucleotide sequence ID" value="NZ_VKKY01000002.1"/>
</dbReference>
<organism evidence="1 2">
    <name type="scientific">Rufibacter hautae</name>
    <dbReference type="NCBI Taxonomy" id="2595005"/>
    <lineage>
        <taxon>Bacteria</taxon>
        <taxon>Pseudomonadati</taxon>
        <taxon>Bacteroidota</taxon>
        <taxon>Cytophagia</taxon>
        <taxon>Cytophagales</taxon>
        <taxon>Hymenobacteraceae</taxon>
        <taxon>Rufibacter</taxon>
    </lineage>
</organism>
<dbReference type="Pfam" id="PF11042">
    <property type="entry name" value="DUF2750"/>
    <property type="match status" value="1"/>
</dbReference>
<gene>
    <name evidence="1" type="ORF">FOA19_16065</name>
</gene>
<evidence type="ECO:0000313" key="2">
    <source>
        <dbReference type="Proteomes" id="UP000324133"/>
    </source>
</evidence>
<sequence length="149" mass="17066">MIQDSIIVKQRHERFIKKVCETEIVIGLESGDGFATSSSNNYEDEDENPIPMICFWSEKAFAKACAKDGWINYTPTEIPLSEFLENWCVGMNNDGLLVGTNFDQNMFGHEIEPFDLILEIIAELKSYGKKLDFQKFEGIEDLETQVKEL</sequence>
<dbReference type="Proteomes" id="UP000324133">
    <property type="component" value="Unassembled WGS sequence"/>
</dbReference>
<name>A0A5B6TFQ6_9BACT</name>
<protein>
    <submittedName>
        <fullName evidence="1">DUF2750 domain-containing protein</fullName>
    </submittedName>
</protein>
<proteinExistence type="predicted"/>
<dbReference type="InterPro" id="IPR021284">
    <property type="entry name" value="DUF2750"/>
</dbReference>
<accession>A0A5B6TFQ6</accession>
<dbReference type="OrthoDB" id="2936081at2"/>
<reference evidence="1 2" key="1">
    <citation type="submission" date="2019-07" db="EMBL/GenBank/DDBJ databases">
        <title>Rufibacter sp. nov., isolated from lake sediment.</title>
        <authorList>
            <person name="Qu J.-H."/>
        </authorList>
    </citation>
    <scope>NUCLEOTIDE SEQUENCE [LARGE SCALE GENOMIC DNA]</scope>
    <source>
        <strain evidence="1 2">NBS58-1</strain>
    </source>
</reference>
<dbReference type="AlphaFoldDB" id="A0A5B6TFQ6"/>
<keyword evidence="2" id="KW-1185">Reference proteome</keyword>